<accession>A0AAD7EDK5</accession>
<name>A0AAD7EDK5_9AGAR</name>
<comment type="caution">
    <text evidence="2">The sequence shown here is derived from an EMBL/GenBank/DDBJ whole genome shotgun (WGS) entry which is preliminary data.</text>
</comment>
<feature type="coiled-coil region" evidence="1">
    <location>
        <begin position="34"/>
        <end position="64"/>
    </location>
</feature>
<keyword evidence="1" id="KW-0175">Coiled coil</keyword>
<dbReference type="Proteomes" id="UP001218218">
    <property type="component" value="Unassembled WGS sequence"/>
</dbReference>
<evidence type="ECO:0008006" key="4">
    <source>
        <dbReference type="Google" id="ProtNLM"/>
    </source>
</evidence>
<sequence length="277" mass="30768">MQSPFDDVLYTNTVPSDTECDSIRSLLAGPLKDLADAEEKMRHLQSLMNEAAQKREKLQQFIDAHLALLSPVRRLPDDIVRTVFTSTLPASRNPTVGSDEAPLLLCRVCKSWRTVALTTPRLWASMHIVVPPLSKFEPLVALVTTWLARSGSVPLDISMVYSRACDPDIDISPLLSTLATESRRWRQIHLMFPRLAAHSLGRLLSDDVPRLQSIGLCLPPPVTEEDLNGSWPFTFLATNTLRNVTFTGTHSFVDTVISRGTLTHLDISDTFTLAPSL</sequence>
<dbReference type="EMBL" id="JARIHO010000064">
    <property type="protein sequence ID" value="KAJ7314945.1"/>
    <property type="molecule type" value="Genomic_DNA"/>
</dbReference>
<keyword evidence="3" id="KW-1185">Reference proteome</keyword>
<evidence type="ECO:0000256" key="1">
    <source>
        <dbReference type="SAM" id="Coils"/>
    </source>
</evidence>
<dbReference type="AlphaFoldDB" id="A0AAD7EDK5"/>
<protein>
    <recommendedName>
        <fullName evidence="4">F-box domain-containing protein</fullName>
    </recommendedName>
</protein>
<evidence type="ECO:0000313" key="2">
    <source>
        <dbReference type="EMBL" id="KAJ7314945.1"/>
    </source>
</evidence>
<evidence type="ECO:0000313" key="3">
    <source>
        <dbReference type="Proteomes" id="UP001218218"/>
    </source>
</evidence>
<gene>
    <name evidence="2" type="ORF">DFH08DRAFT_790493</name>
</gene>
<organism evidence="2 3">
    <name type="scientific">Mycena albidolilacea</name>
    <dbReference type="NCBI Taxonomy" id="1033008"/>
    <lineage>
        <taxon>Eukaryota</taxon>
        <taxon>Fungi</taxon>
        <taxon>Dikarya</taxon>
        <taxon>Basidiomycota</taxon>
        <taxon>Agaricomycotina</taxon>
        <taxon>Agaricomycetes</taxon>
        <taxon>Agaricomycetidae</taxon>
        <taxon>Agaricales</taxon>
        <taxon>Marasmiineae</taxon>
        <taxon>Mycenaceae</taxon>
        <taxon>Mycena</taxon>
    </lineage>
</organism>
<proteinExistence type="predicted"/>
<reference evidence="2" key="1">
    <citation type="submission" date="2023-03" db="EMBL/GenBank/DDBJ databases">
        <title>Massive genome expansion in bonnet fungi (Mycena s.s.) driven by repeated elements and novel gene families across ecological guilds.</title>
        <authorList>
            <consortium name="Lawrence Berkeley National Laboratory"/>
            <person name="Harder C.B."/>
            <person name="Miyauchi S."/>
            <person name="Viragh M."/>
            <person name="Kuo A."/>
            <person name="Thoen E."/>
            <person name="Andreopoulos B."/>
            <person name="Lu D."/>
            <person name="Skrede I."/>
            <person name="Drula E."/>
            <person name="Henrissat B."/>
            <person name="Morin E."/>
            <person name="Kohler A."/>
            <person name="Barry K."/>
            <person name="LaButti K."/>
            <person name="Morin E."/>
            <person name="Salamov A."/>
            <person name="Lipzen A."/>
            <person name="Mereny Z."/>
            <person name="Hegedus B."/>
            <person name="Baldrian P."/>
            <person name="Stursova M."/>
            <person name="Weitz H."/>
            <person name="Taylor A."/>
            <person name="Grigoriev I.V."/>
            <person name="Nagy L.G."/>
            <person name="Martin F."/>
            <person name="Kauserud H."/>
        </authorList>
    </citation>
    <scope>NUCLEOTIDE SEQUENCE</scope>
    <source>
        <strain evidence="2">CBHHK002</strain>
    </source>
</reference>